<dbReference type="EMBL" id="CAJVPA010000007">
    <property type="protein sequence ID" value="CAG8218815.1"/>
    <property type="molecule type" value="Genomic_DNA"/>
</dbReference>
<dbReference type="OrthoDB" id="4498167at2759"/>
<organism evidence="2 4">
    <name type="scientific">Penicillium salamii</name>
    <dbReference type="NCBI Taxonomy" id="1612424"/>
    <lineage>
        <taxon>Eukaryota</taxon>
        <taxon>Fungi</taxon>
        <taxon>Dikarya</taxon>
        <taxon>Ascomycota</taxon>
        <taxon>Pezizomycotina</taxon>
        <taxon>Eurotiomycetes</taxon>
        <taxon>Eurotiomycetidae</taxon>
        <taxon>Eurotiales</taxon>
        <taxon>Aspergillaceae</taxon>
        <taxon>Penicillium</taxon>
    </lineage>
</organism>
<evidence type="ECO:0000313" key="5">
    <source>
        <dbReference type="Proteomes" id="UP001152649"/>
    </source>
</evidence>
<comment type="caution">
    <text evidence="2">The sequence shown here is derived from an EMBL/GenBank/DDBJ whole genome shotgun (WGS) entry which is preliminary data.</text>
</comment>
<dbReference type="Proteomes" id="UP001152649">
    <property type="component" value="Unassembled WGS sequence"/>
</dbReference>
<dbReference type="EMBL" id="CAJVPG010000238">
    <property type="protein sequence ID" value="CAG8382031.1"/>
    <property type="molecule type" value="Genomic_DNA"/>
</dbReference>
<name>A0A9W4I402_9EURO</name>
<dbReference type="Proteomes" id="UP001152646">
    <property type="component" value="Unassembled WGS sequence"/>
</dbReference>
<feature type="compositionally biased region" description="Polar residues" evidence="1">
    <location>
        <begin position="8"/>
        <end position="17"/>
    </location>
</feature>
<evidence type="ECO:0000256" key="1">
    <source>
        <dbReference type="SAM" id="MobiDB-lite"/>
    </source>
</evidence>
<reference evidence="2" key="1">
    <citation type="submission" date="2021-07" db="EMBL/GenBank/DDBJ databases">
        <authorList>
            <person name="Branca A.L. A."/>
        </authorList>
    </citation>
    <scope>NUCLEOTIDE SEQUENCE</scope>
</reference>
<sequence length="79" mass="8672">MSLPKSEGVQQPTNETFVDSYHPLNPDSTSLEDYNRTMLHHTQQQISSSVDMSDSRDGSGPKSRSSEHSDVSDQGSSES</sequence>
<feature type="compositionally biased region" description="Polar residues" evidence="1">
    <location>
        <begin position="40"/>
        <end position="52"/>
    </location>
</feature>
<evidence type="ECO:0000313" key="2">
    <source>
        <dbReference type="EMBL" id="CAG8218815.1"/>
    </source>
</evidence>
<feature type="region of interest" description="Disordered" evidence="1">
    <location>
        <begin position="1"/>
        <end position="79"/>
    </location>
</feature>
<evidence type="ECO:0000313" key="4">
    <source>
        <dbReference type="Proteomes" id="UP001152646"/>
    </source>
</evidence>
<gene>
    <name evidence="2" type="ORF">PSALAMII_LOCUS44</name>
    <name evidence="3" type="ORF">PSALAMII_LOCUS5840</name>
</gene>
<accession>A0A9W4I402</accession>
<keyword evidence="5" id="KW-1185">Reference proteome</keyword>
<protein>
    <submittedName>
        <fullName evidence="2">Uncharacterized protein</fullName>
    </submittedName>
</protein>
<proteinExistence type="predicted"/>
<feature type="compositionally biased region" description="Basic and acidic residues" evidence="1">
    <location>
        <begin position="53"/>
        <end position="71"/>
    </location>
</feature>
<dbReference type="AlphaFoldDB" id="A0A9W4I402"/>
<evidence type="ECO:0000313" key="3">
    <source>
        <dbReference type="EMBL" id="CAG8382031.1"/>
    </source>
</evidence>